<accession>A0ABV0U9C4</accession>
<evidence type="ECO:0000313" key="2">
    <source>
        <dbReference type="Proteomes" id="UP001482620"/>
    </source>
</evidence>
<proteinExistence type="predicted"/>
<keyword evidence="2" id="KW-1185">Reference proteome</keyword>
<reference evidence="1 2" key="1">
    <citation type="submission" date="2021-06" db="EMBL/GenBank/DDBJ databases">
        <authorList>
            <person name="Palmer J.M."/>
        </authorList>
    </citation>
    <scope>NUCLEOTIDE SEQUENCE [LARGE SCALE GENOMIC DNA]</scope>
    <source>
        <strain evidence="2">if_2019</strain>
        <tissue evidence="1">Muscle</tissue>
    </source>
</reference>
<protein>
    <submittedName>
        <fullName evidence="1">Uncharacterized protein</fullName>
    </submittedName>
</protein>
<gene>
    <name evidence="1" type="ORF">ILYODFUR_022380</name>
</gene>
<name>A0ABV0U9C4_9TELE</name>
<dbReference type="EMBL" id="JAHRIQ010060390">
    <property type="protein sequence ID" value="MEQ2241145.1"/>
    <property type="molecule type" value="Genomic_DNA"/>
</dbReference>
<organism evidence="1 2">
    <name type="scientific">Ilyodon furcidens</name>
    <name type="common">goldbreast splitfin</name>
    <dbReference type="NCBI Taxonomy" id="33524"/>
    <lineage>
        <taxon>Eukaryota</taxon>
        <taxon>Metazoa</taxon>
        <taxon>Chordata</taxon>
        <taxon>Craniata</taxon>
        <taxon>Vertebrata</taxon>
        <taxon>Euteleostomi</taxon>
        <taxon>Actinopterygii</taxon>
        <taxon>Neopterygii</taxon>
        <taxon>Teleostei</taxon>
        <taxon>Neoteleostei</taxon>
        <taxon>Acanthomorphata</taxon>
        <taxon>Ovalentaria</taxon>
        <taxon>Atherinomorphae</taxon>
        <taxon>Cyprinodontiformes</taxon>
        <taxon>Goodeidae</taxon>
        <taxon>Ilyodon</taxon>
    </lineage>
</organism>
<dbReference type="Proteomes" id="UP001482620">
    <property type="component" value="Unassembled WGS sequence"/>
</dbReference>
<evidence type="ECO:0000313" key="1">
    <source>
        <dbReference type="EMBL" id="MEQ2241145.1"/>
    </source>
</evidence>
<feature type="non-terminal residue" evidence="1">
    <location>
        <position position="1"/>
    </location>
</feature>
<sequence>AAECWGNHRLDCLAGGQEEQYLHCCIFARTPNFWTANARNLEASCNRLRRGPFQSGPAGCNGTQPQSQLIQVTASNL</sequence>
<comment type="caution">
    <text evidence="1">The sequence shown here is derived from an EMBL/GenBank/DDBJ whole genome shotgun (WGS) entry which is preliminary data.</text>
</comment>